<name>A0ABR2LH49_9ASPA</name>
<comment type="caution">
    <text evidence="2">The sequence shown here is derived from an EMBL/GenBank/DDBJ whole genome shotgun (WGS) entry which is preliminary data.</text>
</comment>
<evidence type="ECO:0000313" key="3">
    <source>
        <dbReference type="Proteomes" id="UP001412067"/>
    </source>
</evidence>
<accession>A0ABR2LH49</accession>
<dbReference type="Proteomes" id="UP001412067">
    <property type="component" value="Unassembled WGS sequence"/>
</dbReference>
<feature type="compositionally biased region" description="Basic and acidic residues" evidence="1">
    <location>
        <begin position="225"/>
        <end position="236"/>
    </location>
</feature>
<feature type="compositionally biased region" description="Acidic residues" evidence="1">
    <location>
        <begin position="237"/>
        <end position="252"/>
    </location>
</feature>
<feature type="compositionally biased region" description="Basic and acidic residues" evidence="1">
    <location>
        <begin position="72"/>
        <end position="81"/>
    </location>
</feature>
<protein>
    <submittedName>
        <fullName evidence="2">Uncharacterized protein</fullName>
    </submittedName>
</protein>
<feature type="region of interest" description="Disordered" evidence="1">
    <location>
        <begin position="30"/>
        <end position="274"/>
    </location>
</feature>
<evidence type="ECO:0000256" key="1">
    <source>
        <dbReference type="SAM" id="MobiDB-lite"/>
    </source>
</evidence>
<sequence>MRDKNVEKPFSEEFQARLAAAQARARSNYAKVAPWLMGKRPAGEKVVGEKSAGEKPAGESSRPKKKKKVKLVRRDLSKENRAPPTPTPNHDEVPSSLPEGTAPRDVVDFLLADTEATRLHNEGPPSASGAAPPVTGAAMPNSQADRADLAPDLAIPAGGVISESSAPASGSQLSAREGISVPPLGETETPKRRTFCLGRGKPLHLLFGKSSEGQPGPSRQPSGEGIHRSSEPKEQEAEGEEDEDEEEEEEREDSPLPSASEMEDFLEASGSGKARRQRIAGVLSKLARQQRANSAAVRRIHEMMERRLAIVERDCAYLLGGAESQDTLSADTSPGRHIARIRDQLRLANQGLTTLTAFLDPRVPPKSGRRELGRWRWVSY</sequence>
<proteinExistence type="predicted"/>
<keyword evidence="3" id="KW-1185">Reference proteome</keyword>
<organism evidence="2 3">
    <name type="scientific">Platanthera guangdongensis</name>
    <dbReference type="NCBI Taxonomy" id="2320717"/>
    <lineage>
        <taxon>Eukaryota</taxon>
        <taxon>Viridiplantae</taxon>
        <taxon>Streptophyta</taxon>
        <taxon>Embryophyta</taxon>
        <taxon>Tracheophyta</taxon>
        <taxon>Spermatophyta</taxon>
        <taxon>Magnoliopsida</taxon>
        <taxon>Liliopsida</taxon>
        <taxon>Asparagales</taxon>
        <taxon>Orchidaceae</taxon>
        <taxon>Orchidoideae</taxon>
        <taxon>Orchideae</taxon>
        <taxon>Orchidinae</taxon>
        <taxon>Platanthera</taxon>
    </lineage>
</organism>
<evidence type="ECO:0000313" key="2">
    <source>
        <dbReference type="EMBL" id="KAK8940281.1"/>
    </source>
</evidence>
<dbReference type="EMBL" id="JBBWWR010000020">
    <property type="protein sequence ID" value="KAK8940281.1"/>
    <property type="molecule type" value="Genomic_DNA"/>
</dbReference>
<feature type="compositionally biased region" description="Low complexity" evidence="1">
    <location>
        <begin position="123"/>
        <end position="138"/>
    </location>
</feature>
<reference evidence="2 3" key="1">
    <citation type="journal article" date="2022" name="Nat. Plants">
        <title>Genomes of leafy and leafless Platanthera orchids illuminate the evolution of mycoheterotrophy.</title>
        <authorList>
            <person name="Li M.H."/>
            <person name="Liu K.W."/>
            <person name="Li Z."/>
            <person name="Lu H.C."/>
            <person name="Ye Q.L."/>
            <person name="Zhang D."/>
            <person name="Wang J.Y."/>
            <person name="Li Y.F."/>
            <person name="Zhong Z.M."/>
            <person name="Liu X."/>
            <person name="Yu X."/>
            <person name="Liu D.K."/>
            <person name="Tu X.D."/>
            <person name="Liu B."/>
            <person name="Hao Y."/>
            <person name="Liao X.Y."/>
            <person name="Jiang Y.T."/>
            <person name="Sun W.H."/>
            <person name="Chen J."/>
            <person name="Chen Y.Q."/>
            <person name="Ai Y."/>
            <person name="Zhai J.W."/>
            <person name="Wu S.S."/>
            <person name="Zhou Z."/>
            <person name="Hsiao Y.Y."/>
            <person name="Wu W.L."/>
            <person name="Chen Y.Y."/>
            <person name="Lin Y.F."/>
            <person name="Hsu J.L."/>
            <person name="Li C.Y."/>
            <person name="Wang Z.W."/>
            <person name="Zhao X."/>
            <person name="Zhong W.Y."/>
            <person name="Ma X.K."/>
            <person name="Ma L."/>
            <person name="Huang J."/>
            <person name="Chen G.Z."/>
            <person name="Huang M.Z."/>
            <person name="Huang L."/>
            <person name="Peng D.H."/>
            <person name="Luo Y.B."/>
            <person name="Zou S.Q."/>
            <person name="Chen S.P."/>
            <person name="Lan S."/>
            <person name="Tsai W.C."/>
            <person name="Van de Peer Y."/>
            <person name="Liu Z.J."/>
        </authorList>
    </citation>
    <scope>NUCLEOTIDE SEQUENCE [LARGE SCALE GENOMIC DNA]</scope>
    <source>
        <strain evidence="2">Lor288</strain>
    </source>
</reference>
<feature type="compositionally biased region" description="Basic and acidic residues" evidence="1">
    <location>
        <begin position="41"/>
        <end position="57"/>
    </location>
</feature>
<feature type="compositionally biased region" description="Polar residues" evidence="1">
    <location>
        <begin position="211"/>
        <end position="221"/>
    </location>
</feature>
<feature type="compositionally biased region" description="Polar residues" evidence="1">
    <location>
        <begin position="162"/>
        <end position="174"/>
    </location>
</feature>
<gene>
    <name evidence="2" type="ORF">KSP40_PGU010928</name>
</gene>